<dbReference type="SMART" id="SM00448">
    <property type="entry name" value="REC"/>
    <property type="match status" value="1"/>
</dbReference>
<dbReference type="PANTHER" id="PTHR32071">
    <property type="entry name" value="TRANSCRIPTIONAL REGULATORY PROTEIN"/>
    <property type="match status" value="1"/>
</dbReference>
<reference evidence="9 12" key="2">
    <citation type="submission" date="2019-02" db="EMBL/GenBank/DDBJ databases">
        <title>Complete genome sequence of Desulfobacter hydrogenophilus AcRS1.</title>
        <authorList>
            <person name="Marietou A."/>
            <person name="Lund M.B."/>
            <person name="Marshall I.P.G."/>
            <person name="Schreiber L."/>
            <person name="Jorgensen B."/>
        </authorList>
    </citation>
    <scope>NUCLEOTIDE SEQUENCE [LARGE SCALE GENOMIC DNA]</scope>
    <source>
        <strain evidence="9 12">AcRS1</strain>
    </source>
</reference>
<accession>A0A328FLM4</accession>
<keyword evidence="5" id="KW-0804">Transcription</keyword>
<evidence type="ECO:0000313" key="11">
    <source>
        <dbReference type="Proteomes" id="UP000248798"/>
    </source>
</evidence>
<dbReference type="GO" id="GO:0000160">
    <property type="term" value="P:phosphorelay signal transduction system"/>
    <property type="evidence" value="ECO:0007669"/>
    <property type="project" value="InterPro"/>
</dbReference>
<keyword evidence="1" id="KW-0547">Nucleotide-binding</keyword>
<dbReference type="CDD" id="cd00009">
    <property type="entry name" value="AAA"/>
    <property type="match status" value="1"/>
</dbReference>
<evidence type="ECO:0000259" key="7">
    <source>
        <dbReference type="PROSITE" id="PS50045"/>
    </source>
</evidence>
<evidence type="ECO:0000313" key="12">
    <source>
        <dbReference type="Proteomes" id="UP000293902"/>
    </source>
</evidence>
<dbReference type="InterPro" id="IPR011006">
    <property type="entry name" value="CheY-like_superfamily"/>
</dbReference>
<dbReference type="InterPro" id="IPR025943">
    <property type="entry name" value="Sigma_54_int_dom_ATP-bd_2"/>
</dbReference>
<dbReference type="PROSITE" id="PS50045">
    <property type="entry name" value="SIGMA54_INTERACT_4"/>
    <property type="match status" value="1"/>
</dbReference>
<evidence type="ECO:0000256" key="4">
    <source>
        <dbReference type="ARBA" id="ARBA00023125"/>
    </source>
</evidence>
<dbReference type="Pfam" id="PF25601">
    <property type="entry name" value="AAA_lid_14"/>
    <property type="match status" value="1"/>
</dbReference>
<dbReference type="InterPro" id="IPR003593">
    <property type="entry name" value="AAA+_ATPase"/>
</dbReference>
<dbReference type="EMBL" id="QLNI01000001">
    <property type="protein sequence ID" value="RAM03937.1"/>
    <property type="molecule type" value="Genomic_DNA"/>
</dbReference>
<dbReference type="InterPro" id="IPR025662">
    <property type="entry name" value="Sigma_54_int_dom_ATP-bd_1"/>
</dbReference>
<dbReference type="RefSeq" id="WP_111952597.1">
    <property type="nucleotide sequence ID" value="NZ_CP036313.1"/>
</dbReference>
<dbReference type="PANTHER" id="PTHR32071:SF21">
    <property type="entry name" value="TRANSCRIPTIONAL REGULATORY PROTEIN FLGR"/>
    <property type="match status" value="1"/>
</dbReference>
<evidence type="ECO:0000256" key="3">
    <source>
        <dbReference type="ARBA" id="ARBA00023015"/>
    </source>
</evidence>
<keyword evidence="3" id="KW-0805">Transcription regulation</keyword>
<dbReference type="CDD" id="cd00156">
    <property type="entry name" value="REC"/>
    <property type="match status" value="1"/>
</dbReference>
<proteinExistence type="predicted"/>
<dbReference type="Gene3D" id="1.10.8.60">
    <property type="match status" value="1"/>
</dbReference>
<keyword evidence="12" id="KW-1185">Reference proteome</keyword>
<dbReference type="Gene3D" id="3.40.50.2300">
    <property type="match status" value="1"/>
</dbReference>
<dbReference type="PRINTS" id="PR01590">
    <property type="entry name" value="HTHFIS"/>
</dbReference>
<dbReference type="Proteomes" id="UP000293902">
    <property type="component" value="Chromosome"/>
</dbReference>
<dbReference type="OrthoDB" id="9763792at2"/>
<sequence length="456" mass="50607">MPGQRLFLIIENPKERMTYTDLFETMGFLVDAVPEGSDAITHVLSQKPAVVVADDGTPGFSALDFLKQAADSDTGVPKTIILTPDPVMDYAVSLMQHGAMDYLIKPVDPRQLELSVKKSLVTAFAPVPAAKGKTVKHKAVQIITKDPKMARLLKLAARVADSSASVLIQGESGTGKELLARFLHEKSTRRQQPFIAINCAALPETLLESELFGHEKGAFTGALAKKAGKFELADKGTLFLDEITEMQFHLQSKLLRVLQEKVVDRVGGTQPVDVDVRIIATTNRDAKTAIEDQAFREDLFYRLNTIPLIIPPLRERSQDIQPLCDFFIKKYCRIDARSVKGLTDQARSMLKNHSFPGNVRELENIIHRAVLLAETDMITPSDLLMDDGAETAFFDDTGIDSVANEDFSAVSLKEMEEKMIFRTLDQTEGNRTHAAKILGISVRTLRNKLNEYKEPL</sequence>
<feature type="domain" description="Response regulatory" evidence="8">
    <location>
        <begin position="5"/>
        <end position="120"/>
    </location>
</feature>
<dbReference type="PROSITE" id="PS00676">
    <property type="entry name" value="SIGMA54_INTERACT_2"/>
    <property type="match status" value="1"/>
</dbReference>
<evidence type="ECO:0000256" key="1">
    <source>
        <dbReference type="ARBA" id="ARBA00022741"/>
    </source>
</evidence>
<name>A0A328FLM4_9BACT</name>
<dbReference type="GO" id="GO:0005524">
    <property type="term" value="F:ATP binding"/>
    <property type="evidence" value="ECO:0007669"/>
    <property type="project" value="UniProtKB-KW"/>
</dbReference>
<dbReference type="InterPro" id="IPR027417">
    <property type="entry name" value="P-loop_NTPase"/>
</dbReference>
<dbReference type="Pfam" id="PF00072">
    <property type="entry name" value="Response_reg"/>
    <property type="match status" value="1"/>
</dbReference>
<evidence type="ECO:0000313" key="10">
    <source>
        <dbReference type="EMBL" id="RAM03937.1"/>
    </source>
</evidence>
<dbReference type="InterPro" id="IPR025944">
    <property type="entry name" value="Sigma_54_int_dom_CS"/>
</dbReference>
<dbReference type="SUPFAM" id="SSF46689">
    <property type="entry name" value="Homeodomain-like"/>
    <property type="match status" value="1"/>
</dbReference>
<feature type="modified residue" description="4-aspartylphosphate" evidence="6">
    <location>
        <position position="54"/>
    </location>
</feature>
<dbReference type="Gene3D" id="3.40.50.300">
    <property type="entry name" value="P-loop containing nucleotide triphosphate hydrolases"/>
    <property type="match status" value="1"/>
</dbReference>
<dbReference type="SMART" id="SM00382">
    <property type="entry name" value="AAA"/>
    <property type="match status" value="1"/>
</dbReference>
<dbReference type="AlphaFoldDB" id="A0A328FLM4"/>
<dbReference type="InterPro" id="IPR001789">
    <property type="entry name" value="Sig_transdc_resp-reg_receiver"/>
</dbReference>
<dbReference type="PROSITE" id="PS00688">
    <property type="entry name" value="SIGMA54_INTERACT_3"/>
    <property type="match status" value="1"/>
</dbReference>
<feature type="domain" description="Sigma-54 factor interaction" evidence="7">
    <location>
        <begin position="142"/>
        <end position="371"/>
    </location>
</feature>
<dbReference type="SUPFAM" id="SSF52172">
    <property type="entry name" value="CheY-like"/>
    <property type="match status" value="1"/>
</dbReference>
<organism evidence="10 11">
    <name type="scientific">Desulfobacter hydrogenophilus</name>
    <dbReference type="NCBI Taxonomy" id="2291"/>
    <lineage>
        <taxon>Bacteria</taxon>
        <taxon>Pseudomonadati</taxon>
        <taxon>Thermodesulfobacteriota</taxon>
        <taxon>Desulfobacteria</taxon>
        <taxon>Desulfobacterales</taxon>
        <taxon>Desulfobacteraceae</taxon>
        <taxon>Desulfobacter</taxon>
    </lineage>
</organism>
<keyword evidence="4" id="KW-0238">DNA-binding</keyword>
<dbReference type="InterPro" id="IPR002197">
    <property type="entry name" value="HTH_Fis"/>
</dbReference>
<evidence type="ECO:0000256" key="6">
    <source>
        <dbReference type="PROSITE-ProRule" id="PRU00169"/>
    </source>
</evidence>
<reference evidence="10 11" key="1">
    <citation type="submission" date="2018-06" db="EMBL/GenBank/DDBJ databases">
        <title>Complete Genome Sequence of Desulfobacter hydrogenophilus (DSM3380).</title>
        <authorList>
            <person name="Marietou A."/>
            <person name="Schreiber L."/>
            <person name="Marshall I."/>
            <person name="Jorgensen B."/>
        </authorList>
    </citation>
    <scope>NUCLEOTIDE SEQUENCE [LARGE SCALE GENOMIC DNA]</scope>
    <source>
        <strain evidence="10 11">DSM 3380</strain>
    </source>
</reference>
<dbReference type="PROSITE" id="PS00675">
    <property type="entry name" value="SIGMA54_INTERACT_1"/>
    <property type="match status" value="1"/>
</dbReference>
<evidence type="ECO:0000256" key="2">
    <source>
        <dbReference type="ARBA" id="ARBA00022840"/>
    </source>
</evidence>
<dbReference type="Pfam" id="PF02954">
    <property type="entry name" value="HTH_8"/>
    <property type="match status" value="1"/>
</dbReference>
<protein>
    <submittedName>
        <fullName evidence="10">Sigma-54-dependent Fis family transcriptional regulator</fullName>
    </submittedName>
</protein>
<dbReference type="GO" id="GO:0006355">
    <property type="term" value="P:regulation of DNA-templated transcription"/>
    <property type="evidence" value="ECO:0007669"/>
    <property type="project" value="InterPro"/>
</dbReference>
<dbReference type="Pfam" id="PF00158">
    <property type="entry name" value="Sigma54_activat"/>
    <property type="match status" value="1"/>
</dbReference>
<dbReference type="PROSITE" id="PS50110">
    <property type="entry name" value="RESPONSE_REGULATORY"/>
    <property type="match status" value="1"/>
</dbReference>
<dbReference type="Proteomes" id="UP000248798">
    <property type="component" value="Unassembled WGS sequence"/>
</dbReference>
<dbReference type="Gene3D" id="1.10.10.60">
    <property type="entry name" value="Homeodomain-like"/>
    <property type="match status" value="1"/>
</dbReference>
<evidence type="ECO:0000259" key="8">
    <source>
        <dbReference type="PROSITE" id="PS50110"/>
    </source>
</evidence>
<dbReference type="EMBL" id="CP036313">
    <property type="protein sequence ID" value="QBH12953.1"/>
    <property type="molecule type" value="Genomic_DNA"/>
</dbReference>
<evidence type="ECO:0000256" key="5">
    <source>
        <dbReference type="ARBA" id="ARBA00023163"/>
    </source>
</evidence>
<gene>
    <name evidence="10" type="ORF">DO021_00490</name>
    <name evidence="9" type="ORF">EYB58_08505</name>
</gene>
<dbReference type="GO" id="GO:0043565">
    <property type="term" value="F:sequence-specific DNA binding"/>
    <property type="evidence" value="ECO:0007669"/>
    <property type="project" value="InterPro"/>
</dbReference>
<keyword evidence="6" id="KW-0597">Phosphoprotein</keyword>
<keyword evidence="2" id="KW-0067">ATP-binding</keyword>
<evidence type="ECO:0000313" key="9">
    <source>
        <dbReference type="EMBL" id="QBH12953.1"/>
    </source>
</evidence>
<dbReference type="InterPro" id="IPR002078">
    <property type="entry name" value="Sigma_54_int"/>
</dbReference>
<dbReference type="InterPro" id="IPR058031">
    <property type="entry name" value="AAA_lid_NorR"/>
</dbReference>
<dbReference type="FunFam" id="3.40.50.300:FF:000006">
    <property type="entry name" value="DNA-binding transcriptional regulator NtrC"/>
    <property type="match status" value="1"/>
</dbReference>
<dbReference type="SUPFAM" id="SSF52540">
    <property type="entry name" value="P-loop containing nucleoside triphosphate hydrolases"/>
    <property type="match status" value="1"/>
</dbReference>
<dbReference type="InterPro" id="IPR009057">
    <property type="entry name" value="Homeodomain-like_sf"/>
</dbReference>